<dbReference type="RefSeq" id="XP_037139458.1">
    <property type="nucleotide sequence ID" value="XM_037283562.1"/>
</dbReference>
<dbReference type="Pfam" id="PF04130">
    <property type="entry name" value="GCP_C_terminal"/>
    <property type="match status" value="1"/>
</dbReference>
<dbReference type="PANTHER" id="PTHR19302">
    <property type="entry name" value="GAMMA TUBULIN COMPLEX PROTEIN"/>
    <property type="match status" value="1"/>
</dbReference>
<keyword evidence="2 5" id="KW-0963">Cytoplasm</keyword>
<dbReference type="PANTHER" id="PTHR19302:SF33">
    <property type="entry name" value="GAMMA-TUBULIN COMPLEX COMPONENT 5"/>
    <property type="match status" value="1"/>
</dbReference>
<accession>A0A7G3ZGZ8</accession>
<protein>
    <recommendedName>
        <fullName evidence="5">Spindle pole body component</fullName>
    </recommendedName>
</protein>
<evidence type="ECO:0000256" key="2">
    <source>
        <dbReference type="ARBA" id="ARBA00022490"/>
    </source>
</evidence>
<dbReference type="AlphaFoldDB" id="A0A7G3ZGZ8"/>
<dbReference type="GO" id="GO:0007020">
    <property type="term" value="P:microtubule nucleation"/>
    <property type="evidence" value="ECO:0007669"/>
    <property type="project" value="InterPro"/>
</dbReference>
<evidence type="ECO:0000256" key="1">
    <source>
        <dbReference type="ARBA" id="ARBA00010337"/>
    </source>
</evidence>
<dbReference type="InterPro" id="IPR007259">
    <property type="entry name" value="GCP"/>
</dbReference>
<gene>
    <name evidence="8" type="ORF">HG536_0D03060</name>
</gene>
<organism evidence="8 9">
    <name type="scientific">Torulaspora globosa</name>
    <dbReference type="NCBI Taxonomy" id="48254"/>
    <lineage>
        <taxon>Eukaryota</taxon>
        <taxon>Fungi</taxon>
        <taxon>Dikarya</taxon>
        <taxon>Ascomycota</taxon>
        <taxon>Saccharomycotina</taxon>
        <taxon>Saccharomycetes</taxon>
        <taxon>Saccharomycetales</taxon>
        <taxon>Saccharomycetaceae</taxon>
        <taxon>Torulaspora</taxon>
    </lineage>
</organism>
<dbReference type="GO" id="GO:0031122">
    <property type="term" value="P:cytoplasmic microtubule organization"/>
    <property type="evidence" value="ECO:0007669"/>
    <property type="project" value="TreeGrafter"/>
</dbReference>
<evidence type="ECO:0000256" key="3">
    <source>
        <dbReference type="ARBA" id="ARBA00022701"/>
    </source>
</evidence>
<sequence length="841" mass="96204">MPNSAGLMNLQVALYPVVEGLAPLTLSDNTIAALCHELEQILNSPLRSTAQLHSLLDAYKSRIQNTPENQLRWQKLLNVMQVLLEVNDQREIIRYLSAFQSMLIDEIAPRPANLLGREDSPLTLKGLENHNGLLSPLRPVSLQADSFENLERLSNRRSLVSSYKDYGVHRSATLHALSEPYYSKMVPEAEILRFVPYTLLATTSDLFPLKLNRVDIPSNISNTVSGLLHLIFEAGLLYQELKRMVDQYRNSDISPLKKALIIQIDKVLRTYSGFVNSLAVSGKAMSLLSVYYEIYDHIVTLRFFEGFTKNFEKTSGDSYLMISKSLVFHGDLHIRRLTCDLSENLLSLYSEYLLNWLTLAKLDATNDEFFIERIDASNELSVRLNLTKVPDFIPKGIASKIFVIGKTLIFLGKYCKELQCVSDLSRKYRNLYEQKNGKLSSEFHEVVHRHYNEVTKKTVDVLMRKFNYKKVVFVLKDILLMGRSDLIDLLIRKASAILGAPSASLSSYELTRFLQESVQQSSLRNLLGRADSNHVIGGLDARVLDLGHGSVGWDVFTLDYLLDGPLTVVLNVNRADGNKEYLRIFNFLWRFKKNTYFYNNEWLRTNQVLRDFKKLAQSSPLVRDLSNKLSKADVLRCLLQQFNSKLENYCFRSIIDENFRKFDGILSLTKTVNDSHKFPTVRLKSGILMLDGILRPKKSVFDGQEQTKQTTRLFNIDELDKMHNEFLNSILSHQLLAFGPNHRVGMYSGQPYPTSLILILNLIFEFIHCYALLNNAAHEILIQMNLRGEPQLLNNLLVQFNSCLKNMVAVYKSFKESSYLFIKDLRTDGDDELAKLGTVLR</sequence>
<dbReference type="GO" id="GO:0051321">
    <property type="term" value="P:meiotic cell cycle"/>
    <property type="evidence" value="ECO:0007669"/>
    <property type="project" value="TreeGrafter"/>
</dbReference>
<dbReference type="GO" id="GO:0000278">
    <property type="term" value="P:mitotic cell cycle"/>
    <property type="evidence" value="ECO:0007669"/>
    <property type="project" value="TreeGrafter"/>
</dbReference>
<name>A0A7G3ZGZ8_9SACH</name>
<dbReference type="GO" id="GO:0000930">
    <property type="term" value="C:gamma-tubulin complex"/>
    <property type="evidence" value="ECO:0007669"/>
    <property type="project" value="TreeGrafter"/>
</dbReference>
<comment type="similarity">
    <text evidence="1 5">Belongs to the TUBGCP family.</text>
</comment>
<dbReference type="Gene3D" id="1.20.120.1900">
    <property type="entry name" value="Gamma-tubulin complex, C-terminal domain"/>
    <property type="match status" value="1"/>
</dbReference>
<evidence type="ECO:0000259" key="7">
    <source>
        <dbReference type="Pfam" id="PF17681"/>
    </source>
</evidence>
<dbReference type="GO" id="GO:0043015">
    <property type="term" value="F:gamma-tubulin binding"/>
    <property type="evidence" value="ECO:0007669"/>
    <property type="project" value="InterPro"/>
</dbReference>
<evidence type="ECO:0000256" key="5">
    <source>
        <dbReference type="RuleBase" id="RU363050"/>
    </source>
</evidence>
<dbReference type="GO" id="GO:0000922">
    <property type="term" value="C:spindle pole"/>
    <property type="evidence" value="ECO:0007669"/>
    <property type="project" value="InterPro"/>
</dbReference>
<dbReference type="InterPro" id="IPR040457">
    <property type="entry name" value="GCP_C"/>
</dbReference>
<keyword evidence="3 5" id="KW-0493">Microtubule</keyword>
<dbReference type="GO" id="GO:0005816">
    <property type="term" value="C:spindle pole body"/>
    <property type="evidence" value="ECO:0007669"/>
    <property type="project" value="UniProtKB-ARBA"/>
</dbReference>
<keyword evidence="4 5" id="KW-0206">Cytoskeleton</keyword>
<dbReference type="GO" id="GO:0051011">
    <property type="term" value="F:microtubule minus-end binding"/>
    <property type="evidence" value="ECO:0007669"/>
    <property type="project" value="TreeGrafter"/>
</dbReference>
<dbReference type="GO" id="GO:0005874">
    <property type="term" value="C:microtubule"/>
    <property type="evidence" value="ECO:0007669"/>
    <property type="project" value="UniProtKB-KW"/>
</dbReference>
<dbReference type="EMBL" id="CP059249">
    <property type="protein sequence ID" value="QLL32784.1"/>
    <property type="molecule type" value="Genomic_DNA"/>
</dbReference>
<dbReference type="GeneID" id="59325951"/>
<proteinExistence type="inferred from homology"/>
<comment type="subcellular location">
    <subcellularLocation>
        <location evidence="5">Cytoplasm</location>
        <location evidence="5">Cytoskeleton</location>
        <location evidence="5">Microtubule organizing center</location>
    </subcellularLocation>
</comment>
<dbReference type="OrthoDB" id="5860513at2759"/>
<evidence type="ECO:0000313" key="9">
    <source>
        <dbReference type="Proteomes" id="UP000515788"/>
    </source>
</evidence>
<reference evidence="8 9" key="1">
    <citation type="submission" date="2020-06" db="EMBL/GenBank/DDBJ databases">
        <title>The yeast mating-type switching endonuclease HO is a domesticated member of an unorthodox homing genetic element family.</title>
        <authorList>
            <person name="Coughlan A.Y."/>
            <person name="Lombardi L."/>
            <person name="Braun-Galleani S."/>
            <person name="Martos A.R."/>
            <person name="Galeote V."/>
            <person name="Bigey F."/>
            <person name="Dequin S."/>
            <person name="Byrne K.P."/>
            <person name="Wolfe K.H."/>
        </authorList>
    </citation>
    <scope>NUCLEOTIDE SEQUENCE [LARGE SCALE GENOMIC DNA]</scope>
    <source>
        <strain evidence="8 9">CBS764</strain>
    </source>
</reference>
<dbReference type="InterPro" id="IPR042241">
    <property type="entry name" value="GCP_C_sf"/>
</dbReference>
<dbReference type="GO" id="GO:0051225">
    <property type="term" value="P:spindle assembly"/>
    <property type="evidence" value="ECO:0007669"/>
    <property type="project" value="TreeGrafter"/>
</dbReference>
<feature type="domain" description="Gamma tubulin complex component protein N-terminal" evidence="7">
    <location>
        <begin position="193"/>
        <end position="465"/>
    </location>
</feature>
<evidence type="ECO:0000313" key="8">
    <source>
        <dbReference type="EMBL" id="QLL32784.1"/>
    </source>
</evidence>
<dbReference type="Proteomes" id="UP000515788">
    <property type="component" value="Chromosome 4"/>
</dbReference>
<feature type="domain" description="Gamma tubulin complex component C-terminal" evidence="6">
    <location>
        <begin position="474"/>
        <end position="838"/>
    </location>
</feature>
<evidence type="ECO:0000259" key="6">
    <source>
        <dbReference type="Pfam" id="PF04130"/>
    </source>
</evidence>
<keyword evidence="9" id="KW-1185">Reference proteome</keyword>
<dbReference type="InterPro" id="IPR041470">
    <property type="entry name" value="GCP_N"/>
</dbReference>
<dbReference type="KEGG" id="tgb:HG536_0D03060"/>
<evidence type="ECO:0000256" key="4">
    <source>
        <dbReference type="ARBA" id="ARBA00023212"/>
    </source>
</evidence>
<dbReference type="Pfam" id="PF17681">
    <property type="entry name" value="GCP_N_terminal"/>
    <property type="match status" value="1"/>
</dbReference>